<keyword evidence="13" id="KW-0675">Receptor</keyword>
<dbReference type="SMART" id="SM00220">
    <property type="entry name" value="S_TKc"/>
    <property type="match status" value="1"/>
</dbReference>
<dbReference type="Gene3D" id="2.90.10.10">
    <property type="entry name" value="Bulb-type lectin domain"/>
    <property type="match status" value="1"/>
</dbReference>
<dbReference type="SMART" id="SM00108">
    <property type="entry name" value="B_lectin"/>
    <property type="match status" value="1"/>
</dbReference>
<feature type="domain" description="Apple" evidence="22">
    <location>
        <begin position="346"/>
        <end position="430"/>
    </location>
</feature>
<evidence type="ECO:0000256" key="2">
    <source>
        <dbReference type="ARBA" id="ARBA00022527"/>
    </source>
</evidence>
<feature type="domain" description="Bulb-type lectin" evidence="21">
    <location>
        <begin position="25"/>
        <end position="158"/>
    </location>
</feature>
<dbReference type="PROSITE" id="PS50011">
    <property type="entry name" value="PROTEIN_KINASE_DOM"/>
    <property type="match status" value="1"/>
</dbReference>
<keyword evidence="6 19" id="KW-0732">Signal</keyword>
<dbReference type="Proteomes" id="UP001177003">
    <property type="component" value="Chromosome 2"/>
</dbReference>
<dbReference type="PANTHER" id="PTHR47974:SF3">
    <property type="entry name" value="RECEPTOR-LIKE SERINE_THREONINE-PROTEIN KINASE"/>
    <property type="match status" value="1"/>
</dbReference>
<comment type="catalytic activity">
    <reaction evidence="15 17">
        <text>L-threonyl-[protein] + ATP = O-phospho-L-threonyl-[protein] + ADP + H(+)</text>
        <dbReference type="Rhea" id="RHEA:46608"/>
        <dbReference type="Rhea" id="RHEA-COMP:11060"/>
        <dbReference type="Rhea" id="RHEA-COMP:11605"/>
        <dbReference type="ChEBI" id="CHEBI:15378"/>
        <dbReference type="ChEBI" id="CHEBI:30013"/>
        <dbReference type="ChEBI" id="CHEBI:30616"/>
        <dbReference type="ChEBI" id="CHEBI:61977"/>
        <dbReference type="ChEBI" id="CHEBI:456216"/>
        <dbReference type="EC" id="2.7.11.1"/>
    </reaction>
</comment>
<evidence type="ECO:0000256" key="3">
    <source>
        <dbReference type="ARBA" id="ARBA00022536"/>
    </source>
</evidence>
<organism evidence="23 24">
    <name type="scientific">Lactuca saligna</name>
    <name type="common">Willowleaf lettuce</name>
    <dbReference type="NCBI Taxonomy" id="75948"/>
    <lineage>
        <taxon>Eukaryota</taxon>
        <taxon>Viridiplantae</taxon>
        <taxon>Streptophyta</taxon>
        <taxon>Embryophyta</taxon>
        <taxon>Tracheophyta</taxon>
        <taxon>Spermatophyta</taxon>
        <taxon>Magnoliopsida</taxon>
        <taxon>eudicotyledons</taxon>
        <taxon>Gunneridae</taxon>
        <taxon>Pentapetalae</taxon>
        <taxon>asterids</taxon>
        <taxon>campanulids</taxon>
        <taxon>Asterales</taxon>
        <taxon>Asteraceae</taxon>
        <taxon>Cichorioideae</taxon>
        <taxon>Cichorieae</taxon>
        <taxon>Lactucinae</taxon>
        <taxon>Lactuca</taxon>
    </lineage>
</organism>
<dbReference type="InterPro" id="IPR024171">
    <property type="entry name" value="SRK-like_kinase"/>
</dbReference>
<dbReference type="SUPFAM" id="SSF51110">
    <property type="entry name" value="alpha-D-mannose-specific plant lectins"/>
    <property type="match status" value="1"/>
</dbReference>
<evidence type="ECO:0000259" key="20">
    <source>
        <dbReference type="PROSITE" id="PS50011"/>
    </source>
</evidence>
<dbReference type="CDD" id="cd14066">
    <property type="entry name" value="STKc_IRAK"/>
    <property type="match status" value="1"/>
</dbReference>
<dbReference type="GO" id="GO:0004674">
    <property type="term" value="F:protein serine/threonine kinase activity"/>
    <property type="evidence" value="ECO:0007669"/>
    <property type="project" value="UniProtKB-KW"/>
</dbReference>
<evidence type="ECO:0000256" key="18">
    <source>
        <dbReference type="SAM" id="Phobius"/>
    </source>
</evidence>
<comment type="similarity">
    <text evidence="17">Belongs to the protein kinase superfamily. Ser/Thr protein kinase family.</text>
</comment>
<dbReference type="InterPro" id="IPR000858">
    <property type="entry name" value="S_locus_glycoprot_dom"/>
</dbReference>
<reference evidence="23" key="1">
    <citation type="submission" date="2023-04" db="EMBL/GenBank/DDBJ databases">
        <authorList>
            <person name="Vijverberg K."/>
            <person name="Xiong W."/>
            <person name="Schranz E."/>
        </authorList>
    </citation>
    <scope>NUCLEOTIDE SEQUENCE</scope>
</reference>
<dbReference type="GO" id="GO:0048544">
    <property type="term" value="P:recognition of pollen"/>
    <property type="evidence" value="ECO:0007669"/>
    <property type="project" value="InterPro"/>
</dbReference>
<comment type="catalytic activity">
    <reaction evidence="16 17">
        <text>L-seryl-[protein] + ATP = O-phospho-L-seryl-[protein] + ADP + H(+)</text>
        <dbReference type="Rhea" id="RHEA:17989"/>
        <dbReference type="Rhea" id="RHEA-COMP:9863"/>
        <dbReference type="Rhea" id="RHEA-COMP:11604"/>
        <dbReference type="ChEBI" id="CHEBI:15378"/>
        <dbReference type="ChEBI" id="CHEBI:29999"/>
        <dbReference type="ChEBI" id="CHEBI:30616"/>
        <dbReference type="ChEBI" id="CHEBI:83421"/>
        <dbReference type="ChEBI" id="CHEBI:456216"/>
        <dbReference type="EC" id="2.7.11.1"/>
    </reaction>
</comment>
<evidence type="ECO:0000256" key="1">
    <source>
        <dbReference type="ARBA" id="ARBA00004479"/>
    </source>
</evidence>
<keyword evidence="3" id="KW-0245">EGF-like domain</keyword>
<dbReference type="Gene3D" id="3.30.200.20">
    <property type="entry name" value="Phosphorylase Kinase, domain 1"/>
    <property type="match status" value="1"/>
</dbReference>
<feature type="domain" description="Protein kinase" evidence="20">
    <location>
        <begin position="520"/>
        <end position="803"/>
    </location>
</feature>
<evidence type="ECO:0000256" key="19">
    <source>
        <dbReference type="SAM" id="SignalP"/>
    </source>
</evidence>
<dbReference type="FunFam" id="1.10.510.10:FF:000537">
    <property type="entry name" value="Putative receptor-like protein kinase"/>
    <property type="match status" value="1"/>
</dbReference>
<keyword evidence="2 17" id="KW-0723">Serine/threonine-protein kinase</keyword>
<keyword evidence="8 17" id="KW-0418">Kinase</keyword>
<evidence type="ECO:0000256" key="11">
    <source>
        <dbReference type="ARBA" id="ARBA00023136"/>
    </source>
</evidence>
<dbReference type="InterPro" id="IPR036426">
    <property type="entry name" value="Bulb-type_lectin_dom_sf"/>
</dbReference>
<dbReference type="Pfam" id="PF08276">
    <property type="entry name" value="PAN_2"/>
    <property type="match status" value="1"/>
</dbReference>
<keyword evidence="7 17" id="KW-0547">Nucleotide-binding</keyword>
<evidence type="ECO:0000256" key="6">
    <source>
        <dbReference type="ARBA" id="ARBA00022729"/>
    </source>
</evidence>
<evidence type="ECO:0000256" key="13">
    <source>
        <dbReference type="ARBA" id="ARBA00023170"/>
    </source>
</evidence>
<keyword evidence="4 17" id="KW-0808">Transferase</keyword>
<dbReference type="Pfam" id="PF00954">
    <property type="entry name" value="S_locus_glycop"/>
    <property type="match status" value="1"/>
</dbReference>
<evidence type="ECO:0000313" key="23">
    <source>
        <dbReference type="EMBL" id="CAI9271310.1"/>
    </source>
</evidence>
<name>A0AA35VGJ9_LACSI</name>
<dbReference type="EC" id="2.7.11.1" evidence="17"/>
<evidence type="ECO:0000256" key="8">
    <source>
        <dbReference type="ARBA" id="ARBA00022777"/>
    </source>
</evidence>
<dbReference type="PIRSF" id="PIRSF000641">
    <property type="entry name" value="SRK"/>
    <property type="match status" value="1"/>
</dbReference>
<keyword evidence="10 18" id="KW-1133">Transmembrane helix</keyword>
<dbReference type="Gene3D" id="1.10.510.10">
    <property type="entry name" value="Transferase(Phosphotransferase) domain 1"/>
    <property type="match status" value="1"/>
</dbReference>
<evidence type="ECO:0000256" key="4">
    <source>
        <dbReference type="ARBA" id="ARBA00022679"/>
    </source>
</evidence>
<feature type="chain" id="PRO_5041353066" description="Receptor-like serine/threonine-protein kinase" evidence="19">
    <location>
        <begin position="27"/>
        <end position="810"/>
    </location>
</feature>
<keyword evidence="11 18" id="KW-0472">Membrane</keyword>
<evidence type="ECO:0000256" key="14">
    <source>
        <dbReference type="ARBA" id="ARBA00023180"/>
    </source>
</evidence>
<evidence type="ECO:0000256" key="7">
    <source>
        <dbReference type="ARBA" id="ARBA00022741"/>
    </source>
</evidence>
<accession>A0AA35VGJ9</accession>
<dbReference type="InterPro" id="IPR003609">
    <property type="entry name" value="Pan_app"/>
</dbReference>
<dbReference type="PROSITE" id="PS50948">
    <property type="entry name" value="PAN"/>
    <property type="match status" value="1"/>
</dbReference>
<dbReference type="Pfam" id="PF00069">
    <property type="entry name" value="Pkinase"/>
    <property type="match status" value="1"/>
</dbReference>
<comment type="subcellular location">
    <subcellularLocation>
        <location evidence="1">Membrane</location>
        <topology evidence="1">Single-pass type I membrane protein</topology>
    </subcellularLocation>
</comment>
<keyword evidence="12" id="KW-1015">Disulfide bond</keyword>
<feature type="signal peptide" evidence="19">
    <location>
        <begin position="1"/>
        <end position="26"/>
    </location>
</feature>
<dbReference type="CDD" id="cd00028">
    <property type="entry name" value="B_lectin"/>
    <property type="match status" value="1"/>
</dbReference>
<evidence type="ECO:0000256" key="15">
    <source>
        <dbReference type="ARBA" id="ARBA00047899"/>
    </source>
</evidence>
<dbReference type="FunFam" id="3.30.200.20:FF:000059">
    <property type="entry name" value="S-receptor-like serine/threonine-protein kinase"/>
    <property type="match status" value="1"/>
</dbReference>
<dbReference type="PROSITE" id="PS00108">
    <property type="entry name" value="PROTEIN_KINASE_ST"/>
    <property type="match status" value="1"/>
</dbReference>
<dbReference type="GO" id="GO:0016020">
    <property type="term" value="C:membrane"/>
    <property type="evidence" value="ECO:0007669"/>
    <property type="project" value="UniProtKB-SubCell"/>
</dbReference>
<protein>
    <recommendedName>
        <fullName evidence="17">Receptor-like serine/threonine-protein kinase</fullName>
        <ecNumber evidence="17">2.7.11.1</ecNumber>
    </recommendedName>
</protein>
<gene>
    <name evidence="23" type="ORF">LSALG_LOCUS11581</name>
</gene>
<evidence type="ECO:0000256" key="5">
    <source>
        <dbReference type="ARBA" id="ARBA00022692"/>
    </source>
</evidence>
<evidence type="ECO:0000256" key="10">
    <source>
        <dbReference type="ARBA" id="ARBA00022989"/>
    </source>
</evidence>
<keyword evidence="9 17" id="KW-0067">ATP-binding</keyword>
<keyword evidence="5 18" id="KW-0812">Transmembrane</keyword>
<dbReference type="PANTHER" id="PTHR47974">
    <property type="entry name" value="OS07G0415500 PROTEIN"/>
    <property type="match status" value="1"/>
</dbReference>
<dbReference type="InterPro" id="IPR011009">
    <property type="entry name" value="Kinase-like_dom_sf"/>
</dbReference>
<dbReference type="SUPFAM" id="SSF56112">
    <property type="entry name" value="Protein kinase-like (PK-like)"/>
    <property type="match status" value="1"/>
</dbReference>
<dbReference type="AlphaFoldDB" id="A0AA35VGJ9"/>
<dbReference type="InterPro" id="IPR001480">
    <property type="entry name" value="Bulb-type_lectin_dom"/>
</dbReference>
<evidence type="ECO:0000259" key="22">
    <source>
        <dbReference type="PROSITE" id="PS50948"/>
    </source>
</evidence>
<dbReference type="Pfam" id="PF01453">
    <property type="entry name" value="B_lectin"/>
    <property type="match status" value="1"/>
</dbReference>
<evidence type="ECO:0000313" key="24">
    <source>
        <dbReference type="Proteomes" id="UP001177003"/>
    </source>
</evidence>
<dbReference type="CDD" id="cd01098">
    <property type="entry name" value="PAN_AP_plant"/>
    <property type="match status" value="1"/>
</dbReference>
<evidence type="ECO:0000256" key="9">
    <source>
        <dbReference type="ARBA" id="ARBA00022840"/>
    </source>
</evidence>
<dbReference type="InterPro" id="IPR008271">
    <property type="entry name" value="Ser/Thr_kinase_AS"/>
</dbReference>
<dbReference type="EMBL" id="OX465078">
    <property type="protein sequence ID" value="CAI9271310.1"/>
    <property type="molecule type" value="Genomic_DNA"/>
</dbReference>
<evidence type="ECO:0000256" key="17">
    <source>
        <dbReference type="PIRNR" id="PIRNR000641"/>
    </source>
</evidence>
<keyword evidence="24" id="KW-1185">Reference proteome</keyword>
<evidence type="ECO:0000256" key="16">
    <source>
        <dbReference type="ARBA" id="ARBA00048679"/>
    </source>
</evidence>
<dbReference type="PROSITE" id="PS50927">
    <property type="entry name" value="BULB_LECTIN"/>
    <property type="match status" value="1"/>
</dbReference>
<sequence>MALPSLFSHIPLLIVLYSSLFTCSSSISSPAHAIPKGSSISVDRKNDNLVSPNSLFTAGFYEVGINAYCFSIWLIEPQSQNVNPTVVWMANRDAPVNGKHSKLFLHDNGNLVLHDADQSIVWSTETKSASDSLTLQLEDTGNLVLRQLDGDQNLLWQSFDHPTDTLLPDQVFTKNSELVSSRSTSNFSSGFFKLYFQTNNVLSLLYKNPEITSVYWPKPYSVPWKAKRYTYNNSRIAKLNSQGHFKSSDDFHFFVSDFGMRRHRIMKLDSDGNIRVYSLVDQKEGKKWEVQWQAFSNPCKIHGVCGPNCVCTYSQETGRKCVCVHGYTKKNQTDWTNGCAPKFKPCKQVSEDYVELPFLKFYGFEIRYLENRTLDACKQVCLKDCNCKGFQYKYFTDKGYYSCFLKNVLYNGYQLAFRSSMYIKLPKDLVSSVQQTFVNGSSLSCPENQIMSIQRSYDRKHGNSSLEILLWFGYGIGLLEFVFVLIFFCITLKDSSTTSYFQIASGIKRFTFAELKTATRNFKEEIGKGGSGVVYKGKLSDDRPVGIKMLKEVYIHQGEVEFQAELSTIGRLNHMNLIETLGYCIEGKHRLVVSEYMENGSLATCLNSNKLDWGKKLEIAIGIAKGLAYLHEECLEWVLHCDVKPYNILLDANYCPKVADFGLSKLFDRGSIENPSFSKVRGTRGYMAPEWVFNLPITSKVDVYSYGVVVLEMITGKSPLQLGDGSHGGEQTLVEWVRQKIYEYIRSENGTWIEEIVDGRTSGEYDMRVLINLLKVALQCAQEDKDARPSMSHVVNIILNPRVDDLSNLF</sequence>
<dbReference type="GO" id="GO:0005524">
    <property type="term" value="F:ATP binding"/>
    <property type="evidence" value="ECO:0007669"/>
    <property type="project" value="UniProtKB-KW"/>
</dbReference>
<dbReference type="InterPro" id="IPR000719">
    <property type="entry name" value="Prot_kinase_dom"/>
</dbReference>
<keyword evidence="14" id="KW-0325">Glycoprotein</keyword>
<evidence type="ECO:0000256" key="12">
    <source>
        <dbReference type="ARBA" id="ARBA00023157"/>
    </source>
</evidence>
<proteinExistence type="inferred from homology"/>
<feature type="transmembrane region" description="Helical" evidence="18">
    <location>
        <begin position="468"/>
        <end position="492"/>
    </location>
</feature>
<evidence type="ECO:0000259" key="21">
    <source>
        <dbReference type="PROSITE" id="PS50927"/>
    </source>
</evidence>